<protein>
    <recommendedName>
        <fullName evidence="16">Cytochrome</fullName>
    </recommendedName>
</protein>
<keyword evidence="8" id="KW-0492">Microsome</keyword>
<evidence type="ECO:0000256" key="7">
    <source>
        <dbReference type="ARBA" id="ARBA00022824"/>
    </source>
</evidence>
<gene>
    <name evidence="14" type="ORF">HPB51_007401</name>
</gene>
<comment type="cofactor">
    <cofactor evidence="1">
        <name>heme</name>
        <dbReference type="ChEBI" id="CHEBI:30413"/>
    </cofactor>
</comment>
<dbReference type="GO" id="GO:0005789">
    <property type="term" value="C:endoplasmic reticulum membrane"/>
    <property type="evidence" value="ECO:0007669"/>
    <property type="project" value="UniProtKB-SubCell"/>
</dbReference>
<dbReference type="EMBL" id="JABSTU010000001">
    <property type="protein sequence ID" value="KAH8039499.1"/>
    <property type="molecule type" value="Genomic_DNA"/>
</dbReference>
<dbReference type="GO" id="GO:0016705">
    <property type="term" value="F:oxidoreductase activity, acting on paired donors, with incorporation or reduction of molecular oxygen"/>
    <property type="evidence" value="ECO:0007669"/>
    <property type="project" value="InterPro"/>
</dbReference>
<keyword evidence="6 13" id="KW-0479">Metal-binding</keyword>
<evidence type="ECO:0000256" key="12">
    <source>
        <dbReference type="ARBA" id="ARBA00023136"/>
    </source>
</evidence>
<evidence type="ECO:0000313" key="14">
    <source>
        <dbReference type="EMBL" id="KAH8039499.1"/>
    </source>
</evidence>
<comment type="caution">
    <text evidence="14">The sequence shown here is derived from an EMBL/GenBank/DDBJ whole genome shotgun (WGS) entry which is preliminary data.</text>
</comment>
<evidence type="ECO:0000256" key="3">
    <source>
        <dbReference type="ARBA" id="ARBA00004406"/>
    </source>
</evidence>
<keyword evidence="15" id="KW-1185">Reference proteome</keyword>
<sequence length="268" mass="30290">MPEKEQLTAQSEIVEGTNNVQYCEGKGTTRNGKCNKMQGVNADDAKFVDDVESAASAEDKRDAECLDDDIEKFENAKQSEVEEGAVGEWRSRSGRLEVEDEDDDHRYGALVLLPVQPSFRKRLCPQAVSVLFGGIFPSEGHWKRICIILKAESWKEVRILEDRLRVSRFESQGQGNNGPALLMEQPKFLGKNKEGVVPFSFLPFGEGPRQCIGMKFASMSFKLGLFHALSRFSFETCSETEIPPKYHPTILLLLPYKVKLRIIDRKKE</sequence>
<dbReference type="InterPro" id="IPR036396">
    <property type="entry name" value="Cyt_P450_sf"/>
</dbReference>
<reference evidence="14" key="1">
    <citation type="journal article" date="2020" name="Cell">
        <title>Large-Scale Comparative Analyses of Tick Genomes Elucidate Their Genetic Diversity and Vector Capacities.</title>
        <authorList>
            <consortium name="Tick Genome and Microbiome Consortium (TIGMIC)"/>
            <person name="Jia N."/>
            <person name="Wang J."/>
            <person name="Shi W."/>
            <person name="Du L."/>
            <person name="Sun Y."/>
            <person name="Zhan W."/>
            <person name="Jiang J.F."/>
            <person name="Wang Q."/>
            <person name="Zhang B."/>
            <person name="Ji P."/>
            <person name="Bell-Sakyi L."/>
            <person name="Cui X.M."/>
            <person name="Yuan T.T."/>
            <person name="Jiang B.G."/>
            <person name="Yang W.F."/>
            <person name="Lam T.T."/>
            <person name="Chang Q.C."/>
            <person name="Ding S.J."/>
            <person name="Wang X.J."/>
            <person name="Zhu J.G."/>
            <person name="Ruan X.D."/>
            <person name="Zhao L."/>
            <person name="Wei J.T."/>
            <person name="Ye R.Z."/>
            <person name="Que T.C."/>
            <person name="Du C.H."/>
            <person name="Zhou Y.H."/>
            <person name="Cheng J.X."/>
            <person name="Dai P.F."/>
            <person name="Guo W.B."/>
            <person name="Han X.H."/>
            <person name="Huang E.J."/>
            <person name="Li L.F."/>
            <person name="Wei W."/>
            <person name="Gao Y.C."/>
            <person name="Liu J.Z."/>
            <person name="Shao H.Z."/>
            <person name="Wang X."/>
            <person name="Wang C.C."/>
            <person name="Yang T.C."/>
            <person name="Huo Q.B."/>
            <person name="Li W."/>
            <person name="Chen H.Y."/>
            <person name="Chen S.E."/>
            <person name="Zhou L.G."/>
            <person name="Ni X.B."/>
            <person name="Tian J.H."/>
            <person name="Sheng Y."/>
            <person name="Liu T."/>
            <person name="Pan Y.S."/>
            <person name="Xia L.Y."/>
            <person name="Li J."/>
            <person name="Zhao F."/>
            <person name="Cao W.C."/>
        </authorList>
    </citation>
    <scope>NUCLEOTIDE SEQUENCE</scope>
    <source>
        <strain evidence="14">Rmic-2018</strain>
    </source>
</reference>
<organism evidence="14 15">
    <name type="scientific">Rhipicephalus microplus</name>
    <name type="common">Cattle tick</name>
    <name type="synonym">Boophilus microplus</name>
    <dbReference type="NCBI Taxonomy" id="6941"/>
    <lineage>
        <taxon>Eukaryota</taxon>
        <taxon>Metazoa</taxon>
        <taxon>Ecdysozoa</taxon>
        <taxon>Arthropoda</taxon>
        <taxon>Chelicerata</taxon>
        <taxon>Arachnida</taxon>
        <taxon>Acari</taxon>
        <taxon>Parasitiformes</taxon>
        <taxon>Ixodida</taxon>
        <taxon>Ixodoidea</taxon>
        <taxon>Ixodidae</taxon>
        <taxon>Rhipicephalinae</taxon>
        <taxon>Rhipicephalus</taxon>
        <taxon>Boophilus</taxon>
    </lineage>
</organism>
<keyword evidence="9 13" id="KW-0560">Oxidoreductase</keyword>
<evidence type="ECO:0008006" key="16">
    <source>
        <dbReference type="Google" id="ProtNLM"/>
    </source>
</evidence>
<keyword evidence="11 13" id="KW-0503">Monooxygenase</keyword>
<comment type="subcellular location">
    <subcellularLocation>
        <location evidence="3">Endoplasmic reticulum membrane</location>
        <topology evidence="3">Peripheral membrane protein</topology>
    </subcellularLocation>
    <subcellularLocation>
        <location evidence="2">Microsome membrane</location>
        <topology evidence="2">Peripheral membrane protein</topology>
    </subcellularLocation>
</comment>
<evidence type="ECO:0000256" key="11">
    <source>
        <dbReference type="ARBA" id="ARBA00023033"/>
    </source>
</evidence>
<dbReference type="SUPFAM" id="SSF48264">
    <property type="entry name" value="Cytochrome P450"/>
    <property type="match status" value="1"/>
</dbReference>
<evidence type="ECO:0000256" key="4">
    <source>
        <dbReference type="ARBA" id="ARBA00010617"/>
    </source>
</evidence>
<dbReference type="InterPro" id="IPR050476">
    <property type="entry name" value="Insect_CytP450_Detox"/>
</dbReference>
<dbReference type="PANTHER" id="PTHR24292:SF54">
    <property type="entry name" value="CYP9F3-RELATED"/>
    <property type="match status" value="1"/>
</dbReference>
<dbReference type="GO" id="GO:0004497">
    <property type="term" value="F:monooxygenase activity"/>
    <property type="evidence" value="ECO:0007669"/>
    <property type="project" value="UniProtKB-KW"/>
</dbReference>
<dbReference type="InterPro" id="IPR017972">
    <property type="entry name" value="Cyt_P450_CS"/>
</dbReference>
<evidence type="ECO:0000313" key="15">
    <source>
        <dbReference type="Proteomes" id="UP000821866"/>
    </source>
</evidence>
<dbReference type="AlphaFoldDB" id="A0A9J6EYM0"/>
<evidence type="ECO:0000256" key="2">
    <source>
        <dbReference type="ARBA" id="ARBA00004174"/>
    </source>
</evidence>
<evidence type="ECO:0000256" key="10">
    <source>
        <dbReference type="ARBA" id="ARBA00023004"/>
    </source>
</evidence>
<name>A0A9J6EYM0_RHIMP</name>
<dbReference type="InterPro" id="IPR001128">
    <property type="entry name" value="Cyt_P450"/>
</dbReference>
<proteinExistence type="inferred from homology"/>
<accession>A0A9J6EYM0</accession>
<dbReference type="GO" id="GO:0005506">
    <property type="term" value="F:iron ion binding"/>
    <property type="evidence" value="ECO:0007669"/>
    <property type="project" value="InterPro"/>
</dbReference>
<keyword evidence="5 13" id="KW-0349">Heme</keyword>
<dbReference type="VEuPathDB" id="VectorBase:LOC119168643"/>
<comment type="similarity">
    <text evidence="4 13">Belongs to the cytochrome P450 family.</text>
</comment>
<evidence type="ECO:0000256" key="9">
    <source>
        <dbReference type="ARBA" id="ARBA00023002"/>
    </source>
</evidence>
<keyword evidence="12" id="KW-0472">Membrane</keyword>
<dbReference type="Proteomes" id="UP000821866">
    <property type="component" value="Chromosome 1"/>
</dbReference>
<evidence type="ECO:0000256" key="6">
    <source>
        <dbReference type="ARBA" id="ARBA00022723"/>
    </source>
</evidence>
<keyword evidence="7" id="KW-0256">Endoplasmic reticulum</keyword>
<evidence type="ECO:0000256" key="5">
    <source>
        <dbReference type="ARBA" id="ARBA00022617"/>
    </source>
</evidence>
<dbReference type="Pfam" id="PF00067">
    <property type="entry name" value="p450"/>
    <property type="match status" value="1"/>
</dbReference>
<dbReference type="GO" id="GO:0020037">
    <property type="term" value="F:heme binding"/>
    <property type="evidence" value="ECO:0007669"/>
    <property type="project" value="InterPro"/>
</dbReference>
<evidence type="ECO:0000256" key="1">
    <source>
        <dbReference type="ARBA" id="ARBA00001971"/>
    </source>
</evidence>
<reference evidence="14" key="2">
    <citation type="submission" date="2021-09" db="EMBL/GenBank/DDBJ databases">
        <authorList>
            <person name="Jia N."/>
            <person name="Wang J."/>
            <person name="Shi W."/>
            <person name="Du L."/>
            <person name="Sun Y."/>
            <person name="Zhan W."/>
            <person name="Jiang J."/>
            <person name="Wang Q."/>
            <person name="Zhang B."/>
            <person name="Ji P."/>
            <person name="Sakyi L.B."/>
            <person name="Cui X."/>
            <person name="Yuan T."/>
            <person name="Jiang B."/>
            <person name="Yang W."/>
            <person name="Lam T.T.-Y."/>
            <person name="Chang Q."/>
            <person name="Ding S."/>
            <person name="Wang X."/>
            <person name="Zhu J."/>
            <person name="Ruan X."/>
            <person name="Zhao L."/>
            <person name="Wei J."/>
            <person name="Que T."/>
            <person name="Du C."/>
            <person name="Cheng J."/>
            <person name="Dai P."/>
            <person name="Han X."/>
            <person name="Huang E."/>
            <person name="Gao Y."/>
            <person name="Liu J."/>
            <person name="Shao H."/>
            <person name="Ye R."/>
            <person name="Li L."/>
            <person name="Wei W."/>
            <person name="Wang X."/>
            <person name="Wang C."/>
            <person name="Huo Q."/>
            <person name="Li W."/>
            <person name="Guo W."/>
            <person name="Chen H."/>
            <person name="Chen S."/>
            <person name="Zhou L."/>
            <person name="Zhou L."/>
            <person name="Ni X."/>
            <person name="Tian J."/>
            <person name="Zhou Y."/>
            <person name="Sheng Y."/>
            <person name="Liu T."/>
            <person name="Pan Y."/>
            <person name="Xia L."/>
            <person name="Li J."/>
            <person name="Zhao F."/>
            <person name="Cao W."/>
        </authorList>
    </citation>
    <scope>NUCLEOTIDE SEQUENCE</scope>
    <source>
        <strain evidence="14">Rmic-2018</strain>
        <tissue evidence="14">Larvae</tissue>
    </source>
</reference>
<dbReference type="Gene3D" id="1.10.630.10">
    <property type="entry name" value="Cytochrome P450"/>
    <property type="match status" value="1"/>
</dbReference>
<dbReference type="PANTHER" id="PTHR24292">
    <property type="entry name" value="CYTOCHROME P450"/>
    <property type="match status" value="1"/>
</dbReference>
<keyword evidence="10 13" id="KW-0408">Iron</keyword>
<evidence type="ECO:0000256" key="13">
    <source>
        <dbReference type="RuleBase" id="RU000461"/>
    </source>
</evidence>
<dbReference type="PROSITE" id="PS00086">
    <property type="entry name" value="CYTOCHROME_P450"/>
    <property type="match status" value="1"/>
</dbReference>
<evidence type="ECO:0000256" key="8">
    <source>
        <dbReference type="ARBA" id="ARBA00022848"/>
    </source>
</evidence>